<evidence type="ECO:0000259" key="10">
    <source>
        <dbReference type="Pfam" id="PF00912"/>
    </source>
</evidence>
<evidence type="ECO:0000256" key="4">
    <source>
        <dbReference type="ARBA" id="ARBA00022679"/>
    </source>
</evidence>
<keyword evidence="2" id="KW-0645">Protease</keyword>
<evidence type="ECO:0000256" key="3">
    <source>
        <dbReference type="ARBA" id="ARBA00022676"/>
    </source>
</evidence>
<gene>
    <name evidence="12" type="primary">pbpC</name>
    <name evidence="12" type="ORF">ACFL6M_05710</name>
</gene>
<dbReference type="Gene3D" id="3.40.710.10">
    <property type="entry name" value="DD-peptidase/beta-lactamase superfamily"/>
    <property type="match status" value="1"/>
</dbReference>
<comment type="caution">
    <text evidence="12">The sequence shown here is derived from an EMBL/GenBank/DDBJ whole genome shotgun (WGS) entry which is preliminary data.</text>
</comment>
<dbReference type="InterPro" id="IPR011815">
    <property type="entry name" value="PBP_1c"/>
</dbReference>
<protein>
    <recommendedName>
        <fullName evidence="7">peptidoglycan glycosyltransferase</fullName>
        <ecNumber evidence="7">2.4.99.28</ecNumber>
    </recommendedName>
</protein>
<dbReference type="EMBL" id="JBHPKH010000071">
    <property type="protein sequence ID" value="MFC1573078.1"/>
    <property type="molecule type" value="Genomic_DNA"/>
</dbReference>
<evidence type="ECO:0000313" key="13">
    <source>
        <dbReference type="Proteomes" id="UP001593833"/>
    </source>
</evidence>
<dbReference type="PANTHER" id="PTHR32282">
    <property type="entry name" value="BINDING PROTEIN TRANSPEPTIDASE, PUTATIVE-RELATED"/>
    <property type="match status" value="1"/>
</dbReference>
<evidence type="ECO:0000256" key="5">
    <source>
        <dbReference type="ARBA" id="ARBA00022801"/>
    </source>
</evidence>
<dbReference type="InterPro" id="IPR001264">
    <property type="entry name" value="Glyco_trans_51"/>
</dbReference>
<evidence type="ECO:0000259" key="11">
    <source>
        <dbReference type="Pfam" id="PF06832"/>
    </source>
</evidence>
<name>A0ABV6YL63_UNCEI</name>
<keyword evidence="6" id="KW-0511">Multifunctional enzyme</keyword>
<dbReference type="SUPFAM" id="SSF53955">
    <property type="entry name" value="Lysozyme-like"/>
    <property type="match status" value="1"/>
</dbReference>
<evidence type="ECO:0000259" key="9">
    <source>
        <dbReference type="Pfam" id="PF00905"/>
    </source>
</evidence>
<dbReference type="Pfam" id="PF06832">
    <property type="entry name" value="BiPBP_C"/>
    <property type="match status" value="1"/>
</dbReference>
<accession>A0ABV6YL63</accession>
<proteinExistence type="predicted"/>
<dbReference type="InterPro" id="IPR050396">
    <property type="entry name" value="Glycosyltr_51/Transpeptidase"/>
</dbReference>
<evidence type="ECO:0000256" key="2">
    <source>
        <dbReference type="ARBA" id="ARBA00022670"/>
    </source>
</evidence>
<evidence type="ECO:0000313" key="12">
    <source>
        <dbReference type="EMBL" id="MFC1573078.1"/>
    </source>
</evidence>
<dbReference type="InterPro" id="IPR001460">
    <property type="entry name" value="PCN-bd_Tpept"/>
</dbReference>
<dbReference type="NCBIfam" id="TIGR02073">
    <property type="entry name" value="PBP_1c"/>
    <property type="match status" value="1"/>
</dbReference>
<dbReference type="EC" id="2.4.99.28" evidence="7"/>
<dbReference type="InterPro" id="IPR036950">
    <property type="entry name" value="PBP_transglycosylase"/>
</dbReference>
<keyword evidence="13" id="KW-1185">Reference proteome</keyword>
<dbReference type="Gene3D" id="1.10.3810.10">
    <property type="entry name" value="Biosynthetic peptidoglycan transglycosylase-like"/>
    <property type="match status" value="1"/>
</dbReference>
<feature type="domain" description="Penicillin-binding C-terminal" evidence="11">
    <location>
        <begin position="691"/>
        <end position="771"/>
    </location>
</feature>
<keyword evidence="1" id="KW-0121">Carboxypeptidase</keyword>
<dbReference type="PANTHER" id="PTHR32282:SF15">
    <property type="entry name" value="PENICILLIN-BINDING PROTEIN 1C"/>
    <property type="match status" value="1"/>
</dbReference>
<evidence type="ECO:0000256" key="1">
    <source>
        <dbReference type="ARBA" id="ARBA00022645"/>
    </source>
</evidence>
<sequence length="782" mass="85812">MKLSEVVWAWRRRRWLRWLLSAVGISCTACAVAWTLLPVVAFDNPISTALLARDGQLLGASIAADGQWRFGEPDSVPRKFRVALTLFEDRRFEHHVGVDPTALGRAIWQNLKARDVVSGGSTITMQVARMACGNRPRTVVQKLWEIALALKLDQACSKEKILRMWAGHAPFGGNVVGLEAASWRYFGCHPHSLSWAQAATLAVLPNAPALIHPGRNREKLLTKRDRLLDRLHDEGHLDSLSCSLAKRESLPDRPCPLPQLTPHLLARYGPASAQKWEQQGGLGLVHTAVDAHVQVQATEVVSRHIEQLRGNGIHNAAALIIAIDSGDIVGYVGNHFDPADNEHAAWVDIIRAPRSTGSILKPLLYASMLESGEILPAQLVPDIPTRIGGFAPVNHSGTYDGAVPAREVLARSLNVPAVWMLHAHGTYHFIDRLRKLGITTLTRPPDQYGLALILGGSEATLWDVVNVYASLARCVNLNDTSGNLCLSPGVCFATLEAMTDASRPGAKHQWRQFTSSEHIAWKTGTSQGYRDAWAIGVTPRYAVGVWVGNATGEGRPGLTGHQAAAPILFELFDLLDGCGWFIEPCEDMAALEVCKHSGMRCGRDCVATETLRVPLSAYPGQTCSYCRLVHCDANRTWRVHADCASISDMVALPWFALPSVIETYYRRVNPDYRPLPPFRSDCQDCIDEPFEPAMACIYPPDGGMVYVPTELDGKVGRVVFEAIHHRPSARVFWHLDDAYCGCTQETHQIELSPTAGEHLLTLVDDAGAEIRRSFGVLAGDAH</sequence>
<dbReference type="SUPFAM" id="SSF56601">
    <property type="entry name" value="beta-lactamase/transpeptidase-like"/>
    <property type="match status" value="1"/>
</dbReference>
<comment type="catalytic activity">
    <reaction evidence="8">
        <text>[GlcNAc-(1-&gt;4)-Mur2Ac(oyl-L-Ala-gamma-D-Glu-L-Lys-D-Ala-D-Ala)](n)-di-trans,octa-cis-undecaprenyl diphosphate + beta-D-GlcNAc-(1-&gt;4)-Mur2Ac(oyl-L-Ala-gamma-D-Glu-L-Lys-D-Ala-D-Ala)-di-trans,octa-cis-undecaprenyl diphosphate = [GlcNAc-(1-&gt;4)-Mur2Ac(oyl-L-Ala-gamma-D-Glu-L-Lys-D-Ala-D-Ala)](n+1)-di-trans,octa-cis-undecaprenyl diphosphate + di-trans,octa-cis-undecaprenyl diphosphate + H(+)</text>
        <dbReference type="Rhea" id="RHEA:23708"/>
        <dbReference type="Rhea" id="RHEA-COMP:9602"/>
        <dbReference type="Rhea" id="RHEA-COMP:9603"/>
        <dbReference type="ChEBI" id="CHEBI:15378"/>
        <dbReference type="ChEBI" id="CHEBI:58405"/>
        <dbReference type="ChEBI" id="CHEBI:60033"/>
        <dbReference type="ChEBI" id="CHEBI:78435"/>
        <dbReference type="EC" id="2.4.99.28"/>
    </reaction>
</comment>
<evidence type="ECO:0000256" key="6">
    <source>
        <dbReference type="ARBA" id="ARBA00023268"/>
    </source>
</evidence>
<feature type="domain" description="Glycosyl transferase family 51" evidence="10">
    <location>
        <begin position="72"/>
        <end position="231"/>
    </location>
</feature>
<dbReference type="InterPro" id="IPR009647">
    <property type="entry name" value="PBP_C"/>
</dbReference>
<evidence type="ECO:0000256" key="7">
    <source>
        <dbReference type="ARBA" id="ARBA00044770"/>
    </source>
</evidence>
<keyword evidence="4" id="KW-0808">Transferase</keyword>
<dbReference type="InterPro" id="IPR023346">
    <property type="entry name" value="Lysozyme-like_dom_sf"/>
</dbReference>
<keyword evidence="3" id="KW-0328">Glycosyltransferase</keyword>
<organism evidence="12 13">
    <name type="scientific">Eiseniibacteriota bacterium</name>
    <dbReference type="NCBI Taxonomy" id="2212470"/>
    <lineage>
        <taxon>Bacteria</taxon>
        <taxon>Candidatus Eiseniibacteriota</taxon>
    </lineage>
</organism>
<evidence type="ECO:0000256" key="8">
    <source>
        <dbReference type="ARBA" id="ARBA00049902"/>
    </source>
</evidence>
<feature type="domain" description="Penicillin-binding protein transpeptidase" evidence="9">
    <location>
        <begin position="317"/>
        <end position="557"/>
    </location>
</feature>
<reference evidence="12 13" key="1">
    <citation type="submission" date="2024-09" db="EMBL/GenBank/DDBJ databases">
        <authorList>
            <person name="D'Angelo T."/>
        </authorList>
    </citation>
    <scope>NUCLEOTIDE SEQUENCE [LARGE SCALE GENOMIC DNA]</scope>
    <source>
        <strain evidence="12">SAG AM-320-E07</strain>
    </source>
</reference>
<dbReference type="InterPro" id="IPR012338">
    <property type="entry name" value="Beta-lactam/transpept-like"/>
</dbReference>
<dbReference type="Pfam" id="PF00905">
    <property type="entry name" value="Transpeptidase"/>
    <property type="match status" value="1"/>
</dbReference>
<keyword evidence="5" id="KW-0378">Hydrolase</keyword>
<dbReference type="Proteomes" id="UP001593833">
    <property type="component" value="Unassembled WGS sequence"/>
</dbReference>
<dbReference type="Pfam" id="PF00912">
    <property type="entry name" value="Transgly"/>
    <property type="match status" value="1"/>
</dbReference>